<evidence type="ECO:0000256" key="1">
    <source>
        <dbReference type="ARBA" id="ARBA00022729"/>
    </source>
</evidence>
<dbReference type="RefSeq" id="WP_034709818.1">
    <property type="nucleotide sequence ID" value="NZ_JAODPJ010000002.1"/>
</dbReference>
<dbReference type="Pfam" id="PF16356">
    <property type="entry name" value="DUF4983"/>
    <property type="match status" value="1"/>
</dbReference>
<evidence type="ECO:0000313" key="6">
    <source>
        <dbReference type="EMBL" id="KFF14354.1"/>
    </source>
</evidence>
<dbReference type="PANTHER" id="PTHR10151:SF120">
    <property type="entry name" value="BIS(5'-ADENOSYL)-TRIPHOSPHATASE"/>
    <property type="match status" value="1"/>
</dbReference>
<dbReference type="GO" id="GO:0004553">
    <property type="term" value="F:hydrolase activity, hydrolyzing O-glycosyl compounds"/>
    <property type="evidence" value="ECO:0007669"/>
    <property type="project" value="UniProtKB-ARBA"/>
</dbReference>
<evidence type="ECO:0000313" key="7">
    <source>
        <dbReference type="Proteomes" id="UP000028705"/>
    </source>
</evidence>
<dbReference type="Pfam" id="PF13385">
    <property type="entry name" value="Laminin_G_3"/>
    <property type="match status" value="1"/>
</dbReference>
<dbReference type="InterPro" id="IPR017850">
    <property type="entry name" value="Alkaline_phosphatase_core_sf"/>
</dbReference>
<dbReference type="PANTHER" id="PTHR10151">
    <property type="entry name" value="ECTONUCLEOTIDE PYROPHOSPHATASE/PHOSPHODIESTERASE"/>
    <property type="match status" value="1"/>
</dbReference>
<feature type="signal peptide" evidence="3">
    <location>
        <begin position="1"/>
        <end position="18"/>
    </location>
</feature>
<dbReference type="SUPFAM" id="SSF53649">
    <property type="entry name" value="Alkaline phosphatase-like"/>
    <property type="match status" value="1"/>
</dbReference>
<keyword evidence="7" id="KW-1185">Reference proteome</keyword>
<keyword evidence="1 3" id="KW-0732">Signal</keyword>
<dbReference type="InterPro" id="IPR026444">
    <property type="entry name" value="Secre_tail"/>
</dbReference>
<evidence type="ECO:0000259" key="4">
    <source>
        <dbReference type="Pfam" id="PF16356"/>
    </source>
</evidence>
<gene>
    <name evidence="6" type="ORF">IW15_02640</name>
</gene>
<dbReference type="InterPro" id="IPR032309">
    <property type="entry name" value="DUF4983"/>
</dbReference>
<dbReference type="Pfam" id="PF01663">
    <property type="entry name" value="Phosphodiest"/>
    <property type="match status" value="2"/>
</dbReference>
<dbReference type="OrthoDB" id="279982at2"/>
<evidence type="ECO:0000259" key="5">
    <source>
        <dbReference type="Pfam" id="PF18962"/>
    </source>
</evidence>
<accession>A0A086ACE0</accession>
<dbReference type="GO" id="GO:0005975">
    <property type="term" value="P:carbohydrate metabolic process"/>
    <property type="evidence" value="ECO:0007669"/>
    <property type="project" value="UniProtKB-ARBA"/>
</dbReference>
<feature type="region of interest" description="Disordered" evidence="2">
    <location>
        <begin position="454"/>
        <end position="474"/>
    </location>
</feature>
<dbReference type="eggNOG" id="COG4935">
    <property type="taxonomic scope" value="Bacteria"/>
</dbReference>
<dbReference type="AlphaFoldDB" id="A0A086ACE0"/>
<dbReference type="eggNOG" id="COG1524">
    <property type="taxonomic scope" value="Bacteria"/>
</dbReference>
<comment type="caution">
    <text evidence="6">The sequence shown here is derived from an EMBL/GenBank/DDBJ whole genome shotgun (WGS) entry which is preliminary data.</text>
</comment>
<reference evidence="6 7" key="1">
    <citation type="submission" date="2014-07" db="EMBL/GenBank/DDBJ databases">
        <title>Genome of Chryseobacterium soli DSM 19298.</title>
        <authorList>
            <person name="Stropko S.J."/>
            <person name="Pipes S.E."/>
            <person name="Newman J."/>
        </authorList>
    </citation>
    <scope>NUCLEOTIDE SEQUENCE [LARGE SCALE GENOMIC DNA]</scope>
    <source>
        <strain evidence="6 7">DSM 19298</strain>
    </source>
</reference>
<dbReference type="SUPFAM" id="SSF49899">
    <property type="entry name" value="Concanavalin A-like lectins/glucanases"/>
    <property type="match status" value="1"/>
</dbReference>
<organism evidence="6 7">
    <name type="scientific">Chryseobacterium soli</name>
    <dbReference type="NCBI Taxonomy" id="445961"/>
    <lineage>
        <taxon>Bacteria</taxon>
        <taxon>Pseudomonadati</taxon>
        <taxon>Bacteroidota</taxon>
        <taxon>Flavobacteriia</taxon>
        <taxon>Flavobacteriales</taxon>
        <taxon>Weeksellaceae</taxon>
        <taxon>Chryseobacterium group</taxon>
        <taxon>Chryseobacterium</taxon>
    </lineage>
</organism>
<dbReference type="Gene3D" id="2.60.120.200">
    <property type="match status" value="1"/>
</dbReference>
<protein>
    <recommendedName>
        <fullName evidence="8">LamG-like jellyroll fold domain-containing protein</fullName>
    </recommendedName>
</protein>
<dbReference type="Gene3D" id="2.60.40.3080">
    <property type="match status" value="1"/>
</dbReference>
<dbReference type="Proteomes" id="UP000028705">
    <property type="component" value="Unassembled WGS sequence"/>
</dbReference>
<dbReference type="EMBL" id="JPRH01000001">
    <property type="protein sequence ID" value="KFF14354.1"/>
    <property type="molecule type" value="Genomic_DNA"/>
</dbReference>
<evidence type="ECO:0008006" key="8">
    <source>
        <dbReference type="Google" id="ProtNLM"/>
    </source>
</evidence>
<feature type="domain" description="DUF4983" evidence="4">
    <location>
        <begin position="431"/>
        <end position="516"/>
    </location>
</feature>
<feature type="compositionally biased region" description="Low complexity" evidence="2">
    <location>
        <begin position="458"/>
        <end position="474"/>
    </location>
</feature>
<dbReference type="InterPro" id="IPR013320">
    <property type="entry name" value="ConA-like_dom_sf"/>
</dbReference>
<name>A0A086ACE0_9FLAO</name>
<sequence>MKSKLFSMAVLLSCLVSAQTKKVLFIGIDGCRADVMMSSSIPNIQSLITKSIYSIDGLCAATTWSGNGWSTMLTGVWHTKHNVQDNNFTNPNYINYPDFLTRAETYNPNLRTISLANWAPINDKIIRTADVKSNLGSDLAVKNASVNALQNDNPDILFVDFDDVDHAGHSYGFSSGIPQYVSAIQTTDAYIGEIVNAMKNRSTYSNEDWMVVLTTDHGAVESSHGGGNLSERNIFTIYSNPNFIPQQISKTVIDVNKTHNQLNFPAGTYAKPSNQTPFNFGTSQDFTLEFWVKPNAAFSSDPVMIGNKNWANGKNKGFIISGYSGQTFKINIGDGTNRIDLVGGKMEVNTWKHIAVSFDRDGLVTLYEDGVPVTFAKMNTIGDIDSGLPLTINQDGTNVYGQNLAASYKDIRIWKSALPNNVLVNWATQDITPSHPYYSQLLADWKCNETSGNTLIDSSPNSNNGTITGTSTRTPNTTNNFKIYNYLSTTRETDHLPTVLNWMCIPVQASWGIDGMNRVPACSNSSLSTKDQMIQENDFMLYPNPASQSINVKFTSAEKEVQAAVTDAKGSLVLSQKLNSSKGFYDEKINISNLSAGVYFIRISGGKKSLTKTFIKK</sequence>
<feature type="domain" description="Secretion system C-terminal sorting" evidence="5">
    <location>
        <begin position="541"/>
        <end position="615"/>
    </location>
</feature>
<evidence type="ECO:0000256" key="2">
    <source>
        <dbReference type="SAM" id="MobiDB-lite"/>
    </source>
</evidence>
<proteinExistence type="predicted"/>
<evidence type="ECO:0000256" key="3">
    <source>
        <dbReference type="SAM" id="SignalP"/>
    </source>
</evidence>
<dbReference type="NCBIfam" id="TIGR04183">
    <property type="entry name" value="Por_Secre_tail"/>
    <property type="match status" value="1"/>
</dbReference>
<dbReference type="InterPro" id="IPR002591">
    <property type="entry name" value="Phosphodiest/P_Trfase"/>
</dbReference>
<dbReference type="Gene3D" id="3.40.720.10">
    <property type="entry name" value="Alkaline Phosphatase, subunit A"/>
    <property type="match status" value="2"/>
</dbReference>
<dbReference type="STRING" id="445961.IW15_02640"/>
<feature type="chain" id="PRO_5001802518" description="LamG-like jellyroll fold domain-containing protein" evidence="3">
    <location>
        <begin position="19"/>
        <end position="617"/>
    </location>
</feature>
<dbReference type="Pfam" id="PF18962">
    <property type="entry name" value="Por_Secre_tail"/>
    <property type="match status" value="1"/>
</dbReference>